<feature type="domain" description="Nudix hydrolase" evidence="6">
    <location>
        <begin position="5"/>
        <end position="149"/>
    </location>
</feature>
<sequence length="161" mass="17683">MTVYTPRRAARVLLVDADGRVLLFAGFDPARPEHRYWFTPGGGLDAGESPAAAAARELAEETGLRLTPAELGEPVWRETVEYPFDGVWYRQEQEFFLVRVPSWEVDTTGFNDIEQASVTGHRWWSAAELVSSGERYYPGDLPALLSRVLAGADGPAGGVPC</sequence>
<dbReference type="InterPro" id="IPR015797">
    <property type="entry name" value="NUDIX_hydrolase-like_dom_sf"/>
</dbReference>
<dbReference type="PRINTS" id="PR00502">
    <property type="entry name" value="NUDIXFAMILY"/>
</dbReference>
<dbReference type="PROSITE" id="PS00893">
    <property type="entry name" value="NUDIX_BOX"/>
    <property type="match status" value="1"/>
</dbReference>
<dbReference type="Pfam" id="PF00293">
    <property type="entry name" value="NUDIX"/>
    <property type="match status" value="1"/>
</dbReference>
<comment type="caution">
    <text evidence="7">The sequence shown here is derived from an EMBL/GenBank/DDBJ whole genome shotgun (WGS) entry which is preliminary data.</text>
</comment>
<comment type="cofactor">
    <cofactor evidence="1">
        <name>Mg(2+)</name>
        <dbReference type="ChEBI" id="CHEBI:18420"/>
    </cofactor>
</comment>
<dbReference type="InterPro" id="IPR020476">
    <property type="entry name" value="Nudix_hydrolase"/>
</dbReference>
<dbReference type="PANTHER" id="PTHR43046:SF12">
    <property type="entry name" value="GDP-MANNOSE MANNOSYL HYDROLASE"/>
    <property type="match status" value="1"/>
</dbReference>
<dbReference type="InterPro" id="IPR020084">
    <property type="entry name" value="NUDIX_hydrolase_CS"/>
</dbReference>
<dbReference type="SUPFAM" id="SSF55811">
    <property type="entry name" value="Nudix"/>
    <property type="match status" value="1"/>
</dbReference>
<evidence type="ECO:0000256" key="5">
    <source>
        <dbReference type="RuleBase" id="RU003476"/>
    </source>
</evidence>
<dbReference type="InterPro" id="IPR000086">
    <property type="entry name" value="NUDIX_hydrolase_dom"/>
</dbReference>
<dbReference type="GO" id="GO:0016787">
    <property type="term" value="F:hydrolase activity"/>
    <property type="evidence" value="ECO:0007669"/>
    <property type="project" value="UniProtKB-KW"/>
</dbReference>
<name>A0A420F2E2_9ACTN</name>
<proteinExistence type="inferred from homology"/>
<evidence type="ECO:0000256" key="1">
    <source>
        <dbReference type="ARBA" id="ARBA00001946"/>
    </source>
</evidence>
<dbReference type="PROSITE" id="PS51462">
    <property type="entry name" value="NUDIX"/>
    <property type="match status" value="1"/>
</dbReference>
<accession>A0A420F2E2</accession>
<dbReference type="RefSeq" id="WP_120328490.1">
    <property type="nucleotide sequence ID" value="NZ_RAQQ01000007.1"/>
</dbReference>
<protein>
    <submittedName>
        <fullName evidence="7">NUDIX domain-containing protein</fullName>
    </submittedName>
</protein>
<dbReference type="AlphaFoldDB" id="A0A420F2E2"/>
<evidence type="ECO:0000256" key="4">
    <source>
        <dbReference type="ARBA" id="ARBA00022842"/>
    </source>
</evidence>
<organism evidence="7 8">
    <name type="scientific">Micromonospora globbae</name>
    <dbReference type="NCBI Taxonomy" id="1894969"/>
    <lineage>
        <taxon>Bacteria</taxon>
        <taxon>Bacillati</taxon>
        <taxon>Actinomycetota</taxon>
        <taxon>Actinomycetes</taxon>
        <taxon>Micromonosporales</taxon>
        <taxon>Micromonosporaceae</taxon>
        <taxon>Micromonospora</taxon>
    </lineage>
</organism>
<evidence type="ECO:0000256" key="3">
    <source>
        <dbReference type="ARBA" id="ARBA00022801"/>
    </source>
</evidence>
<evidence type="ECO:0000313" key="7">
    <source>
        <dbReference type="EMBL" id="RKF27144.1"/>
    </source>
</evidence>
<reference evidence="7 8" key="1">
    <citation type="journal article" date="2018" name="Int. J. Syst. Evol. Microbiol.">
        <title>Micromonospora globbae sp. nov., an endophytic actinomycete isolated from roots of Globba winitii C. H. Wright.</title>
        <authorList>
            <person name="Kuncharoen N."/>
            <person name="Pittayakhajonwut P."/>
            <person name="Tanasupawat S."/>
        </authorList>
    </citation>
    <scope>NUCLEOTIDE SEQUENCE [LARGE SCALE GENOMIC DNA]</scope>
    <source>
        <strain evidence="7 8">WPS1-2</strain>
    </source>
</reference>
<comment type="similarity">
    <text evidence="2 5">Belongs to the Nudix hydrolase family.</text>
</comment>
<evidence type="ECO:0000259" key="6">
    <source>
        <dbReference type="PROSITE" id="PS51462"/>
    </source>
</evidence>
<gene>
    <name evidence="7" type="ORF">D7I43_11735</name>
</gene>
<keyword evidence="3 5" id="KW-0378">Hydrolase</keyword>
<dbReference type="OrthoDB" id="9804442at2"/>
<keyword evidence="4" id="KW-0460">Magnesium</keyword>
<dbReference type="Gene3D" id="3.90.79.10">
    <property type="entry name" value="Nucleoside Triphosphate Pyrophosphohydrolase"/>
    <property type="match status" value="1"/>
</dbReference>
<dbReference type="Proteomes" id="UP000285744">
    <property type="component" value="Unassembled WGS sequence"/>
</dbReference>
<dbReference type="CDD" id="cd04685">
    <property type="entry name" value="NUDIX_Hydrolase"/>
    <property type="match status" value="1"/>
</dbReference>
<dbReference type="PANTHER" id="PTHR43046">
    <property type="entry name" value="GDP-MANNOSE MANNOSYL HYDROLASE"/>
    <property type="match status" value="1"/>
</dbReference>
<dbReference type="EMBL" id="RAQQ01000007">
    <property type="protein sequence ID" value="RKF27144.1"/>
    <property type="molecule type" value="Genomic_DNA"/>
</dbReference>
<evidence type="ECO:0000313" key="8">
    <source>
        <dbReference type="Proteomes" id="UP000285744"/>
    </source>
</evidence>
<evidence type="ECO:0000256" key="2">
    <source>
        <dbReference type="ARBA" id="ARBA00005582"/>
    </source>
</evidence>